<dbReference type="EMBL" id="CM037162">
    <property type="protein sequence ID" value="KAH7864789.1"/>
    <property type="molecule type" value="Genomic_DNA"/>
</dbReference>
<gene>
    <name evidence="1" type="ORF">Vadar_033851</name>
</gene>
<accession>A0ACB7ZFP1</accession>
<name>A0ACB7ZFP1_9ERIC</name>
<evidence type="ECO:0000313" key="1">
    <source>
        <dbReference type="EMBL" id="KAH7864789.1"/>
    </source>
</evidence>
<sequence length="133" mass="14855">MFRQSSSTFNGRINMAFINARSYNIFQQHAVPDPRHTIFAFLISSLFNFLDLKYQGNGTVSPFQTHPITMYVALLSMLLYCFACAAELQPRSTQLGRSGMDVVLCNRGVLELDPSEHGCPPFSSDTLDQLAVV</sequence>
<comment type="caution">
    <text evidence="1">The sequence shown here is derived from an EMBL/GenBank/DDBJ whole genome shotgun (WGS) entry which is preliminary data.</text>
</comment>
<proteinExistence type="predicted"/>
<evidence type="ECO:0000313" key="2">
    <source>
        <dbReference type="Proteomes" id="UP000828048"/>
    </source>
</evidence>
<protein>
    <submittedName>
        <fullName evidence="1">Uncharacterized protein</fullName>
    </submittedName>
</protein>
<dbReference type="Proteomes" id="UP000828048">
    <property type="component" value="Chromosome 12"/>
</dbReference>
<organism evidence="1 2">
    <name type="scientific">Vaccinium darrowii</name>
    <dbReference type="NCBI Taxonomy" id="229202"/>
    <lineage>
        <taxon>Eukaryota</taxon>
        <taxon>Viridiplantae</taxon>
        <taxon>Streptophyta</taxon>
        <taxon>Embryophyta</taxon>
        <taxon>Tracheophyta</taxon>
        <taxon>Spermatophyta</taxon>
        <taxon>Magnoliopsida</taxon>
        <taxon>eudicotyledons</taxon>
        <taxon>Gunneridae</taxon>
        <taxon>Pentapetalae</taxon>
        <taxon>asterids</taxon>
        <taxon>Ericales</taxon>
        <taxon>Ericaceae</taxon>
        <taxon>Vaccinioideae</taxon>
        <taxon>Vaccinieae</taxon>
        <taxon>Vaccinium</taxon>
    </lineage>
</organism>
<keyword evidence="2" id="KW-1185">Reference proteome</keyword>
<reference evidence="1 2" key="1">
    <citation type="journal article" date="2021" name="Hortic Res">
        <title>High-quality reference genome and annotation aids understanding of berry development for evergreen blueberry (Vaccinium darrowii).</title>
        <authorList>
            <person name="Yu J."/>
            <person name="Hulse-Kemp A.M."/>
            <person name="Babiker E."/>
            <person name="Staton M."/>
        </authorList>
    </citation>
    <scope>NUCLEOTIDE SEQUENCE [LARGE SCALE GENOMIC DNA]</scope>
    <source>
        <strain evidence="2">cv. NJ 8807/NJ 8810</strain>
        <tissue evidence="1">Young leaf</tissue>
    </source>
</reference>